<dbReference type="Proteomes" id="UP000503540">
    <property type="component" value="Chromosome"/>
</dbReference>
<sequence length="105" mass="11291">MTAPLRGQVYRVDVGHGLEPWLIVSNNRRNRTLSDVLAVRISTSSKHAELPTWVPLSAADPVVGYIVTDNLERIRRSVLGPIVGTAAPSTILAVNAALKTVLSIP</sequence>
<protein>
    <submittedName>
        <fullName evidence="3">Type II toxin-antitoxin system PemK/MazF family toxin</fullName>
    </submittedName>
</protein>
<dbReference type="Pfam" id="PF02452">
    <property type="entry name" value="PemK_toxin"/>
    <property type="match status" value="1"/>
</dbReference>
<evidence type="ECO:0000313" key="4">
    <source>
        <dbReference type="Proteomes" id="UP000503540"/>
    </source>
</evidence>
<keyword evidence="2" id="KW-1277">Toxin-antitoxin system</keyword>
<accession>A0A6G9YD85</accession>
<dbReference type="KEGG" id="nah:F5544_15450"/>
<dbReference type="InterPro" id="IPR011067">
    <property type="entry name" value="Plasmid_toxin/cell-grow_inhib"/>
</dbReference>
<reference evidence="3 4" key="1">
    <citation type="journal article" date="2019" name="ACS Chem. Biol.">
        <title>Identification and Mobilization of a Cryptic Antibiotic Biosynthesis Gene Locus from a Human-Pathogenic Nocardia Isolate.</title>
        <authorList>
            <person name="Herisse M."/>
            <person name="Ishida K."/>
            <person name="Porter J.L."/>
            <person name="Howden B."/>
            <person name="Hertweck C."/>
            <person name="Stinear T.P."/>
            <person name="Pidot S.J."/>
        </authorList>
    </citation>
    <scope>NUCLEOTIDE SEQUENCE [LARGE SCALE GENOMIC DNA]</scope>
    <source>
        <strain evidence="3 4">AUSMDU00012717</strain>
    </source>
</reference>
<dbReference type="Gene3D" id="2.30.30.110">
    <property type="match status" value="1"/>
</dbReference>
<evidence type="ECO:0000313" key="3">
    <source>
        <dbReference type="EMBL" id="QIS10973.1"/>
    </source>
</evidence>
<organism evidence="3 4">
    <name type="scientific">Nocardia arthritidis</name>
    <dbReference type="NCBI Taxonomy" id="228602"/>
    <lineage>
        <taxon>Bacteria</taxon>
        <taxon>Bacillati</taxon>
        <taxon>Actinomycetota</taxon>
        <taxon>Actinomycetes</taxon>
        <taxon>Mycobacteriales</taxon>
        <taxon>Nocardiaceae</taxon>
        <taxon>Nocardia</taxon>
    </lineage>
</organism>
<evidence type="ECO:0000256" key="2">
    <source>
        <dbReference type="ARBA" id="ARBA00022649"/>
    </source>
</evidence>
<evidence type="ECO:0000256" key="1">
    <source>
        <dbReference type="ARBA" id="ARBA00007521"/>
    </source>
</evidence>
<keyword evidence="4" id="KW-1185">Reference proteome</keyword>
<dbReference type="GO" id="GO:0003677">
    <property type="term" value="F:DNA binding"/>
    <property type="evidence" value="ECO:0007669"/>
    <property type="project" value="InterPro"/>
</dbReference>
<dbReference type="RefSeq" id="WP_167473868.1">
    <property type="nucleotide sequence ID" value="NZ_CP046172.1"/>
</dbReference>
<dbReference type="AlphaFoldDB" id="A0A6G9YD85"/>
<proteinExistence type="inferred from homology"/>
<dbReference type="InterPro" id="IPR003477">
    <property type="entry name" value="PemK-like"/>
</dbReference>
<gene>
    <name evidence="3" type="ORF">F5544_15450</name>
</gene>
<dbReference type="EMBL" id="CP046172">
    <property type="protein sequence ID" value="QIS10973.1"/>
    <property type="molecule type" value="Genomic_DNA"/>
</dbReference>
<name>A0A6G9YD85_9NOCA</name>
<dbReference type="SUPFAM" id="SSF50118">
    <property type="entry name" value="Cell growth inhibitor/plasmid maintenance toxic component"/>
    <property type="match status" value="1"/>
</dbReference>
<comment type="similarity">
    <text evidence="1">Belongs to the PemK/MazF family.</text>
</comment>